<accession>A0ABZ1R7Y0</accession>
<dbReference type="InterPro" id="IPR042070">
    <property type="entry name" value="PucR_C-HTH_sf"/>
</dbReference>
<gene>
    <name evidence="5" type="ORF">OHT53_35100</name>
</gene>
<evidence type="ECO:0000259" key="4">
    <source>
        <dbReference type="Pfam" id="PF17853"/>
    </source>
</evidence>
<reference evidence="5" key="1">
    <citation type="submission" date="2022-10" db="EMBL/GenBank/DDBJ databases">
        <title>The complete genomes of actinobacterial strains from the NBC collection.</title>
        <authorList>
            <person name="Joergensen T.S."/>
            <person name="Alvarez Arevalo M."/>
            <person name="Sterndorff E.B."/>
            <person name="Faurdal D."/>
            <person name="Vuksanovic O."/>
            <person name="Mourched A.-S."/>
            <person name="Charusanti P."/>
            <person name="Shaw S."/>
            <person name="Blin K."/>
            <person name="Weber T."/>
        </authorList>
    </citation>
    <scope>NUCLEOTIDE SEQUENCE</scope>
    <source>
        <strain evidence="5">NBC_00302</strain>
    </source>
</reference>
<dbReference type="Pfam" id="PF13556">
    <property type="entry name" value="HTH_30"/>
    <property type="match status" value="1"/>
</dbReference>
<dbReference type="RefSeq" id="WP_328737067.1">
    <property type="nucleotide sequence ID" value="NZ_CP108038.1"/>
</dbReference>
<evidence type="ECO:0000256" key="1">
    <source>
        <dbReference type="ARBA" id="ARBA00006754"/>
    </source>
</evidence>
<keyword evidence="6" id="KW-1185">Reference proteome</keyword>
<dbReference type="InterPro" id="IPR041522">
    <property type="entry name" value="CdaR_GGDEF"/>
</dbReference>
<evidence type="ECO:0000259" key="3">
    <source>
        <dbReference type="Pfam" id="PF13556"/>
    </source>
</evidence>
<dbReference type="GeneID" id="93766324"/>
<proteinExistence type="inferred from homology"/>
<evidence type="ECO:0000313" key="5">
    <source>
        <dbReference type="EMBL" id="WUN90976.1"/>
    </source>
</evidence>
<evidence type="ECO:0000256" key="2">
    <source>
        <dbReference type="SAM" id="MobiDB-lite"/>
    </source>
</evidence>
<dbReference type="Pfam" id="PF17853">
    <property type="entry name" value="GGDEF_2"/>
    <property type="match status" value="1"/>
</dbReference>
<feature type="compositionally biased region" description="Polar residues" evidence="2">
    <location>
        <begin position="426"/>
        <end position="446"/>
    </location>
</feature>
<dbReference type="Gene3D" id="1.10.10.2840">
    <property type="entry name" value="PucR C-terminal helix-turn-helix domain"/>
    <property type="match status" value="1"/>
</dbReference>
<evidence type="ECO:0000313" key="6">
    <source>
        <dbReference type="Proteomes" id="UP001432071"/>
    </source>
</evidence>
<dbReference type="InterPro" id="IPR051448">
    <property type="entry name" value="CdaR-like_regulators"/>
</dbReference>
<name>A0ABZ1R7Y0_9ACTN</name>
<feature type="region of interest" description="Disordered" evidence="2">
    <location>
        <begin position="406"/>
        <end position="446"/>
    </location>
</feature>
<comment type="similarity">
    <text evidence="1">Belongs to the CdaR family.</text>
</comment>
<feature type="domain" description="CdaR GGDEF-like" evidence="4">
    <location>
        <begin position="189"/>
        <end position="296"/>
    </location>
</feature>
<dbReference type="PANTHER" id="PTHR33744">
    <property type="entry name" value="CARBOHYDRATE DIACID REGULATOR"/>
    <property type="match status" value="1"/>
</dbReference>
<protein>
    <submittedName>
        <fullName evidence="5">Helix-turn-helix domain-containing protein</fullName>
    </submittedName>
</protein>
<dbReference type="Proteomes" id="UP001432071">
    <property type="component" value="Chromosome"/>
</dbReference>
<dbReference type="PANTHER" id="PTHR33744:SF1">
    <property type="entry name" value="DNA-BINDING TRANSCRIPTIONAL ACTIVATOR ADER"/>
    <property type="match status" value="1"/>
</dbReference>
<dbReference type="InterPro" id="IPR025736">
    <property type="entry name" value="PucR_C-HTH_dom"/>
</dbReference>
<dbReference type="EMBL" id="CP108038">
    <property type="protein sequence ID" value="WUN90976.1"/>
    <property type="molecule type" value="Genomic_DNA"/>
</dbReference>
<feature type="domain" description="PucR C-terminal helix-turn-helix" evidence="3">
    <location>
        <begin position="343"/>
        <end position="398"/>
    </location>
</feature>
<sequence>MSQVQEPSRAAAEVIARVSEVLLEEPDDVMTDFHEAVFASIRETFRAEPSLAAEVTASSRGNLLHWAAALGRAPGETVMSNLSPEVVGIARDAFRRGIATELVPAYHAGRNTLWLHWMRLAFAVSSDPVVLEEALDVAARSLTSFIDSTVGELTALLETERAELTRGSHAQKFEAVSLVLEGAPISNQRATERLNYRFDARHTAAVLWTDPHEPDTRVLHRAADALRAVTEAHQSLDVIASSSSMWVWLANATNVDPEDLDAAITPIAQVRVAIGPEDVGTDGFRRSHLDAVETQRLLQRLPDLRIARFTEVQLVALVAGDQVRAGEFVARTLGSLASADPELRATLRTYIRARFSASRAARALFAHRNTVLNRIQRAEQLLPLDLHDHSLEIGVALEIEHWLGPQVTSRPKPRKGSYAARGTEASARTGTDVTQRSLNAADTCSR</sequence>
<organism evidence="5 6">
    <name type="scientific">Streptomyces bobili</name>
    <dbReference type="NCBI Taxonomy" id="67280"/>
    <lineage>
        <taxon>Bacteria</taxon>
        <taxon>Bacillati</taxon>
        <taxon>Actinomycetota</taxon>
        <taxon>Actinomycetes</taxon>
        <taxon>Kitasatosporales</taxon>
        <taxon>Streptomycetaceae</taxon>
        <taxon>Streptomyces</taxon>
    </lineage>
</organism>